<dbReference type="SUPFAM" id="SSF49899">
    <property type="entry name" value="Concanavalin A-like lectins/glucanases"/>
    <property type="match status" value="1"/>
</dbReference>
<evidence type="ECO:0000256" key="3">
    <source>
        <dbReference type="PROSITE-ProRule" id="PRU00023"/>
    </source>
</evidence>
<feature type="repeat" description="ANK" evidence="3">
    <location>
        <begin position="1519"/>
        <end position="1551"/>
    </location>
</feature>
<dbReference type="InterPro" id="IPR043136">
    <property type="entry name" value="B30.2/SPRY_sf"/>
</dbReference>
<organism evidence="6 7">
    <name type="scientific">Arthrobotrys musiformis</name>
    <dbReference type="NCBI Taxonomy" id="47236"/>
    <lineage>
        <taxon>Eukaryota</taxon>
        <taxon>Fungi</taxon>
        <taxon>Dikarya</taxon>
        <taxon>Ascomycota</taxon>
        <taxon>Pezizomycotina</taxon>
        <taxon>Orbiliomycetes</taxon>
        <taxon>Orbiliales</taxon>
        <taxon>Orbiliaceae</taxon>
        <taxon>Arthrobotrys</taxon>
    </lineage>
</organism>
<feature type="region of interest" description="Disordered" evidence="4">
    <location>
        <begin position="2143"/>
        <end position="2164"/>
    </location>
</feature>
<dbReference type="InterPro" id="IPR036770">
    <property type="entry name" value="Ankyrin_rpt-contain_sf"/>
</dbReference>
<feature type="repeat" description="ANK" evidence="3">
    <location>
        <begin position="1310"/>
        <end position="1342"/>
    </location>
</feature>
<dbReference type="InterPro" id="IPR001870">
    <property type="entry name" value="B30.2/SPRY"/>
</dbReference>
<dbReference type="PANTHER" id="PTHR24198:SF165">
    <property type="entry name" value="ANKYRIN REPEAT-CONTAINING PROTEIN-RELATED"/>
    <property type="match status" value="1"/>
</dbReference>
<accession>A0AAV9W330</accession>
<feature type="repeat" description="ANK" evidence="3">
    <location>
        <begin position="1277"/>
        <end position="1309"/>
    </location>
</feature>
<dbReference type="PRINTS" id="PR01415">
    <property type="entry name" value="ANKYRIN"/>
</dbReference>
<evidence type="ECO:0000256" key="4">
    <source>
        <dbReference type="SAM" id="MobiDB-lite"/>
    </source>
</evidence>
<dbReference type="Gene3D" id="1.25.40.20">
    <property type="entry name" value="Ankyrin repeat-containing domain"/>
    <property type="match status" value="5"/>
</dbReference>
<dbReference type="InterPro" id="IPR003877">
    <property type="entry name" value="SPRY_dom"/>
</dbReference>
<dbReference type="Pfam" id="PF00622">
    <property type="entry name" value="SPRY"/>
    <property type="match status" value="1"/>
</dbReference>
<keyword evidence="7" id="KW-1185">Reference proteome</keyword>
<sequence length="2175" mass="244301">MEEPDGGDKKQSAYIICLVGFDSNSHTEQNFFDERRASLHGIKTTPQPSNENENLQISKILPHLIPEAEVYDYRRGVLYTTGRDGREWAVESDKGSDTGKESAILADTSTESIQLQAAELLSVLRKQFCKSDQPWKRILLAGYGLWAVVVKEAIITANTNPTYYRLSLQISNLVFFGTPHWCEDPEKWGGLILTLLGVSGRLKSVGRVPKSLSKLVTAISLLSARFYNFTAKYSISSVIGHKDILGEETAHTEENDPVEPSENLESGYTLGNGTDKKFIRPNRSSWDLLLYNDTLSDLQWIRDLFAPLSILNCHKPLTSEALPGSSGFSSGVGVVNSGYMERLYLQILQMLSPSRLSIYESSMSDIEIDSGIPFAEIYPDRANDSPADVSELQQTSLDPKSYSAGSCIQIIGGHGHGKLRMLSHICQKFRQHTQRIILECVLEPADNTKETFYGVSTTAYGVLVSFVRQLLSQKPSWFRSVANLVQEYFDLGTWSEANFWAIFWLLVDSEPASYLIAIRSFGALPDDTQKLLLALRTAFTDRGIDNIYILTNSSPVESMQNSCSKQHDIKNLASYGSGPRAEFLRTRIERIIKETSRLKFLGWEENKGIQDQLLEKIISSSESLNDIDLSLEFLRSRKFGLTNVQSMKETLRMWPESREKLYKKKAEELGLMNKDVRTWCRSALLWVLHSCRPLRVKELAVALAVTTKDTEYQVLANRVSRNIQSDLYRHLGLFLRVEAGEVHPFSSKAELSSIIEILEKFKDSTVEGFTLDLGTHGHLAAICVQYIKMALLHADTAEQWNECISLASCAWEYDQEGSDQNEDLEFLDYALRFWPHHYAQAIAEESESSKARLNQIVSEFLHDTSLRSRWFHLYLIATSDSNGGKPSGKLSTKCLKELIFQSSFSDVLSHFGFSSMVSPEPGASSIATLENYDAQKIKIIRGAFVRMAEFSNTFAPEFAHACALHSDPISFKGILVPQGPTLMVSAFQVAAQSGRLEVVESFAESAKTIGPNKRKRTAIHSAVIGGNLRVLDYILEDDPSEKDSPDDVGETPLILAAKLQKKEILSRLIEENVEINAQDNNKRTALHFAAYRGPSIVEQFWETSPMILPDCDLESPFHLAARTGSTSTIQKLLDIVQDYEESLKLRNKAKQTLFDVAAAHGYVEIIKLLKSRPGLGYFLNDEKNSSSEGLAAGLATENGHLPALEAIVKDWSRCGQILLHKACENGQLLVAKYILSKDLKDTDLETEQKLMRASQHGYLEIARLLIKRANVNAKDEGGKTALHYAAENGYVNVVQLLIEHGANIEEQDALSLRPVQLAVKEGKYDVAAVLLRRGADADMEAPGGKSLLHLGVRHSDIISLILRYRTKLINRTDSEERTPLALASIGGYTDTVQVLLEAGADRNLSDDDDCIPLYYAITNKHTDIVDKLLDTTPLRNMKALLQAIRYTKIFKTILPAITGSLSAVGPPEIEELMEDMEKEDYFGGHVLHQAARRYPDVLECTLQEREGWWKQFLNRKNKEGSTPVFLAAYGGVAQNVELLIKTGADIHEAREDGWSPLHAGADSLEVTKLLLAENPNIDQKDQDGLVPISYAAVWNKAAVVDALLDKGANVNILDAKERTPLHYAGSLRDRAALERLISKTEDLNKVDNTGMSYLHKAISTDNEDMVELLCGRGVDIERCNQDGLSYLEAAVTSPKSLEILLDFTKEKQIWSPETKEKALKKACEAQNDDSVELLVVLNEQLRETPLFENYVPTNEKGDFGMRLLSHETYDPFKPWGVDNLTGFQRAFTSRKAIMQSFIDGCLQKGPDVSLGVWDGFEELRTAIEIQSPEMWHRFQRFREKAMTSTDPDGWSLNDFLHQAGKEWVSALGEQPPIWPIKVNNTDPTSRLPSTFLVPPNWSKSYKLRSEPEPHIQRKPRFSINRERRRIRLKGTSPNEPYTNIRSDLPFPPRGGACDYFEVRIIKMEFYRVRKSWFGFRRVYEEAPRTPVDESPVIGWKEGSDDQAETSEEDSENSEDESAVYPDGEKEAVVLGIGFCGEFSYLQNSPPGDRLWSIGCRSDNGYVYSNSQGGSDEEKICDGFREGDTIGCGLDVEEGKFIFILNGKLIKTVKCDLAFRKFYPVITYRGIKGARIEYKFENRNTLGSTVDSESETKNPNRRGSWSPNRLRYSYDRRDYR</sequence>
<dbReference type="Gene3D" id="2.60.120.920">
    <property type="match status" value="1"/>
</dbReference>
<evidence type="ECO:0000256" key="2">
    <source>
        <dbReference type="ARBA" id="ARBA00023043"/>
    </source>
</evidence>
<dbReference type="PROSITE" id="PS50188">
    <property type="entry name" value="B302_SPRY"/>
    <property type="match status" value="1"/>
</dbReference>
<gene>
    <name evidence="6" type="ORF">TWF481_009208</name>
</gene>
<dbReference type="SUPFAM" id="SSF48403">
    <property type="entry name" value="Ankyrin repeat"/>
    <property type="match status" value="3"/>
</dbReference>
<comment type="caution">
    <text evidence="6">The sequence shown here is derived from an EMBL/GenBank/DDBJ whole genome shotgun (WGS) entry which is preliminary data.</text>
</comment>
<feature type="repeat" description="ANK" evidence="3">
    <location>
        <begin position="1375"/>
        <end position="1407"/>
    </location>
</feature>
<feature type="repeat" description="ANK" evidence="3">
    <location>
        <begin position="1048"/>
        <end position="1080"/>
    </location>
</feature>
<dbReference type="EMBL" id="JAVHJL010000006">
    <property type="protein sequence ID" value="KAK6501366.1"/>
    <property type="molecule type" value="Genomic_DNA"/>
</dbReference>
<dbReference type="InterPro" id="IPR002110">
    <property type="entry name" value="Ankyrin_rpt"/>
</dbReference>
<reference evidence="6 7" key="1">
    <citation type="submission" date="2023-08" db="EMBL/GenBank/DDBJ databases">
        <authorList>
            <person name="Palmer J.M."/>
        </authorList>
    </citation>
    <scope>NUCLEOTIDE SEQUENCE [LARGE SCALE GENOMIC DNA]</scope>
    <source>
        <strain evidence="6 7">TWF481</strain>
    </source>
</reference>
<keyword evidence="2 3" id="KW-0040">ANK repeat</keyword>
<feature type="region of interest" description="Disordered" evidence="4">
    <location>
        <begin position="1986"/>
        <end position="2020"/>
    </location>
</feature>
<feature type="region of interest" description="Disordered" evidence="4">
    <location>
        <begin position="250"/>
        <end position="269"/>
    </location>
</feature>
<evidence type="ECO:0000256" key="1">
    <source>
        <dbReference type="ARBA" id="ARBA00022737"/>
    </source>
</evidence>
<dbReference type="Proteomes" id="UP001370758">
    <property type="component" value="Unassembled WGS sequence"/>
</dbReference>
<name>A0AAV9W330_9PEZI</name>
<dbReference type="PANTHER" id="PTHR24198">
    <property type="entry name" value="ANKYRIN REPEAT AND PROTEIN KINASE DOMAIN-CONTAINING PROTEIN"/>
    <property type="match status" value="1"/>
</dbReference>
<dbReference type="PROSITE" id="PS50088">
    <property type="entry name" value="ANK_REPEAT"/>
    <property type="match status" value="8"/>
</dbReference>
<evidence type="ECO:0000313" key="6">
    <source>
        <dbReference type="EMBL" id="KAK6501366.1"/>
    </source>
</evidence>
<feature type="domain" description="B30.2/SPRY" evidence="5">
    <location>
        <begin position="1885"/>
        <end position="2140"/>
    </location>
</feature>
<dbReference type="PROSITE" id="PS50297">
    <property type="entry name" value="ANK_REP_REGION"/>
    <property type="match status" value="6"/>
</dbReference>
<protein>
    <recommendedName>
        <fullName evidence="5">B30.2/SPRY domain-containing protein</fullName>
    </recommendedName>
</protein>
<feature type="repeat" description="ANK" evidence="3">
    <location>
        <begin position="1616"/>
        <end position="1648"/>
    </location>
</feature>
<keyword evidence="1" id="KW-0677">Repeat</keyword>
<dbReference type="InterPro" id="IPR013320">
    <property type="entry name" value="ConA-like_dom_sf"/>
</dbReference>
<proteinExistence type="predicted"/>
<feature type="repeat" description="ANK" evidence="3">
    <location>
        <begin position="1583"/>
        <end position="1615"/>
    </location>
</feature>
<feature type="compositionally biased region" description="Acidic residues" evidence="4">
    <location>
        <begin position="2000"/>
        <end position="2017"/>
    </location>
</feature>
<dbReference type="SMART" id="SM00248">
    <property type="entry name" value="ANK"/>
    <property type="match status" value="17"/>
</dbReference>
<dbReference type="Pfam" id="PF12796">
    <property type="entry name" value="Ank_2"/>
    <property type="match status" value="5"/>
</dbReference>
<dbReference type="InterPro" id="IPR044736">
    <property type="entry name" value="Gid1/RanBPM/SPLA_SPRY"/>
</dbReference>
<evidence type="ECO:0000313" key="7">
    <source>
        <dbReference type="Proteomes" id="UP001370758"/>
    </source>
</evidence>
<evidence type="ECO:0000259" key="5">
    <source>
        <dbReference type="PROSITE" id="PS50188"/>
    </source>
</evidence>
<dbReference type="CDD" id="cd12885">
    <property type="entry name" value="SPRY_RanBP_like"/>
    <property type="match status" value="1"/>
</dbReference>
<feature type="repeat" description="ANK" evidence="3">
    <location>
        <begin position="1649"/>
        <end position="1681"/>
    </location>
</feature>